<dbReference type="Proteomes" id="UP001634393">
    <property type="component" value="Unassembled WGS sequence"/>
</dbReference>
<evidence type="ECO:0000256" key="3">
    <source>
        <dbReference type="RuleBase" id="RU361155"/>
    </source>
</evidence>
<keyword evidence="2 3" id="KW-0808">Transferase</keyword>
<dbReference type="GO" id="GO:0016740">
    <property type="term" value="F:transferase activity"/>
    <property type="evidence" value="ECO:0007669"/>
    <property type="project" value="UniProtKB-KW"/>
</dbReference>
<feature type="domain" description="Sulfotransferase" evidence="4">
    <location>
        <begin position="69"/>
        <end position="310"/>
    </location>
</feature>
<evidence type="ECO:0000259" key="4">
    <source>
        <dbReference type="Pfam" id="PF00685"/>
    </source>
</evidence>
<dbReference type="EC" id="2.8.2.-" evidence="3"/>
<dbReference type="InterPro" id="IPR000863">
    <property type="entry name" value="Sulfotransferase_dom"/>
</dbReference>
<reference evidence="5 6" key="1">
    <citation type="submission" date="2024-12" db="EMBL/GenBank/DDBJ databases">
        <title>The unique morphological basis and parallel evolutionary history of personate flowers in Penstemon.</title>
        <authorList>
            <person name="Depatie T.H."/>
            <person name="Wessinger C.A."/>
        </authorList>
    </citation>
    <scope>NUCLEOTIDE SEQUENCE [LARGE SCALE GENOMIC DNA]</scope>
    <source>
        <strain evidence="5">WTNN_2</strain>
        <tissue evidence="5">Leaf</tissue>
    </source>
</reference>
<gene>
    <name evidence="5" type="ORF">ACJIZ3_019679</name>
</gene>
<accession>A0ABD3T207</accession>
<keyword evidence="6" id="KW-1185">Reference proteome</keyword>
<comment type="similarity">
    <text evidence="1 3">Belongs to the sulfotransferase 1 family.</text>
</comment>
<name>A0ABD3T207_9LAMI</name>
<sequence>MNTSTYKFDFNYENVEEPENMKQKFIDIISKVPRHGGYLSDLFLYKDFWYQPGFLEGVIVAQENFKARPNDIILCSGPKTGTTWLKALAIAIANKTCLDDKSTNPLIHSSPHECIPYLEVNLLEHKKSLYPQLPILATHIPYSALPETISNSGCKLVYICRDPKDVLVSMWHFMSNFMQDFRIEEAFELFSRGILHAGPYWDHVLEYWKASVENPERVFFMKYEDLRKETSLHVKKLARFMGFSFSLEEENDGLVEKVVEFCSFKNLSNLEAENKNFFRKGNVGDWRNFLSDEMVERIDNITHIKMKDSGFTFG</sequence>
<evidence type="ECO:0000256" key="2">
    <source>
        <dbReference type="ARBA" id="ARBA00022679"/>
    </source>
</evidence>
<dbReference type="AlphaFoldDB" id="A0ABD3T207"/>
<dbReference type="InterPro" id="IPR027417">
    <property type="entry name" value="P-loop_NTPase"/>
</dbReference>
<organism evidence="5 6">
    <name type="scientific">Penstemon smallii</name>
    <dbReference type="NCBI Taxonomy" id="265156"/>
    <lineage>
        <taxon>Eukaryota</taxon>
        <taxon>Viridiplantae</taxon>
        <taxon>Streptophyta</taxon>
        <taxon>Embryophyta</taxon>
        <taxon>Tracheophyta</taxon>
        <taxon>Spermatophyta</taxon>
        <taxon>Magnoliopsida</taxon>
        <taxon>eudicotyledons</taxon>
        <taxon>Gunneridae</taxon>
        <taxon>Pentapetalae</taxon>
        <taxon>asterids</taxon>
        <taxon>lamiids</taxon>
        <taxon>Lamiales</taxon>
        <taxon>Plantaginaceae</taxon>
        <taxon>Cheloneae</taxon>
        <taxon>Penstemon</taxon>
    </lineage>
</organism>
<evidence type="ECO:0000256" key="1">
    <source>
        <dbReference type="ARBA" id="ARBA00005771"/>
    </source>
</evidence>
<dbReference type="SUPFAM" id="SSF52540">
    <property type="entry name" value="P-loop containing nucleoside triphosphate hydrolases"/>
    <property type="match status" value="1"/>
</dbReference>
<dbReference type="PANTHER" id="PTHR11783">
    <property type="entry name" value="SULFOTRANSFERASE SULT"/>
    <property type="match status" value="1"/>
</dbReference>
<comment type="caution">
    <text evidence="5">The sequence shown here is derived from an EMBL/GenBank/DDBJ whole genome shotgun (WGS) entry which is preliminary data.</text>
</comment>
<evidence type="ECO:0000313" key="6">
    <source>
        <dbReference type="Proteomes" id="UP001634393"/>
    </source>
</evidence>
<dbReference type="EMBL" id="JBJXBP010000005">
    <property type="protein sequence ID" value="KAL3830877.1"/>
    <property type="molecule type" value="Genomic_DNA"/>
</dbReference>
<dbReference type="Gene3D" id="3.40.50.300">
    <property type="entry name" value="P-loop containing nucleotide triphosphate hydrolases"/>
    <property type="match status" value="1"/>
</dbReference>
<evidence type="ECO:0000313" key="5">
    <source>
        <dbReference type="EMBL" id="KAL3830877.1"/>
    </source>
</evidence>
<protein>
    <recommendedName>
        <fullName evidence="3">Sulfotransferase</fullName>
        <ecNumber evidence="3">2.8.2.-</ecNumber>
    </recommendedName>
</protein>
<dbReference type="Pfam" id="PF00685">
    <property type="entry name" value="Sulfotransfer_1"/>
    <property type="match status" value="1"/>
</dbReference>
<proteinExistence type="inferred from homology"/>